<comment type="caution">
    <text evidence="2">The sequence shown here is derived from an EMBL/GenBank/DDBJ whole genome shotgun (WGS) entry which is preliminary data.</text>
</comment>
<dbReference type="InterPro" id="IPR036397">
    <property type="entry name" value="RNaseH_sf"/>
</dbReference>
<gene>
    <name evidence="2" type="ORF">NQ314_011313</name>
</gene>
<sequence length="126" mass="14814">MTAHFPRNPWEIVSIDIMGLYQATYNNNRYVIVCEDVFTKWLEAKASKKSLITDITRFLDNDVFSRFGYPSVVISDNGPQFLSSHWNHFCTKHNIRHLTTAIYHQRSNPVECRNQELKKETSEPTY</sequence>
<protein>
    <recommendedName>
        <fullName evidence="1">Integrase catalytic domain-containing protein</fullName>
    </recommendedName>
</protein>
<reference evidence="2" key="1">
    <citation type="journal article" date="2023" name="Insect Mol. Biol.">
        <title>Genome sequencing provides insights into the evolution of gene families encoding plant cell wall-degrading enzymes in longhorned beetles.</title>
        <authorList>
            <person name="Shin N.R."/>
            <person name="Okamura Y."/>
            <person name="Kirsch R."/>
            <person name="Pauchet Y."/>
        </authorList>
    </citation>
    <scope>NUCLEOTIDE SEQUENCE</scope>
    <source>
        <strain evidence="2">RBIC_L_NR</strain>
    </source>
</reference>
<proteinExistence type="predicted"/>
<dbReference type="InterPro" id="IPR001584">
    <property type="entry name" value="Integrase_cat-core"/>
</dbReference>
<dbReference type="Gene3D" id="3.30.420.10">
    <property type="entry name" value="Ribonuclease H-like superfamily/Ribonuclease H"/>
    <property type="match status" value="1"/>
</dbReference>
<feature type="domain" description="Integrase catalytic" evidence="1">
    <location>
        <begin position="5"/>
        <end position="126"/>
    </location>
</feature>
<dbReference type="AlphaFoldDB" id="A0AAV8XJV5"/>
<name>A0AAV8XJV5_9CUCU</name>
<dbReference type="PANTHER" id="PTHR37984">
    <property type="entry name" value="PROTEIN CBG26694"/>
    <property type="match status" value="1"/>
</dbReference>
<dbReference type="EMBL" id="JANEYF010003153">
    <property type="protein sequence ID" value="KAJ8938823.1"/>
    <property type="molecule type" value="Genomic_DNA"/>
</dbReference>
<dbReference type="InterPro" id="IPR012337">
    <property type="entry name" value="RNaseH-like_sf"/>
</dbReference>
<dbReference type="SUPFAM" id="SSF53098">
    <property type="entry name" value="Ribonuclease H-like"/>
    <property type="match status" value="1"/>
</dbReference>
<evidence type="ECO:0000259" key="1">
    <source>
        <dbReference type="PROSITE" id="PS50994"/>
    </source>
</evidence>
<evidence type="ECO:0000313" key="2">
    <source>
        <dbReference type="EMBL" id="KAJ8938823.1"/>
    </source>
</evidence>
<organism evidence="2 3">
    <name type="scientific">Rhamnusium bicolor</name>
    <dbReference type="NCBI Taxonomy" id="1586634"/>
    <lineage>
        <taxon>Eukaryota</taxon>
        <taxon>Metazoa</taxon>
        <taxon>Ecdysozoa</taxon>
        <taxon>Arthropoda</taxon>
        <taxon>Hexapoda</taxon>
        <taxon>Insecta</taxon>
        <taxon>Pterygota</taxon>
        <taxon>Neoptera</taxon>
        <taxon>Endopterygota</taxon>
        <taxon>Coleoptera</taxon>
        <taxon>Polyphaga</taxon>
        <taxon>Cucujiformia</taxon>
        <taxon>Chrysomeloidea</taxon>
        <taxon>Cerambycidae</taxon>
        <taxon>Lepturinae</taxon>
        <taxon>Rhagiini</taxon>
        <taxon>Rhamnusium</taxon>
    </lineage>
</organism>
<dbReference type="InterPro" id="IPR050951">
    <property type="entry name" value="Retrovirus_Pol_polyprotein"/>
</dbReference>
<dbReference type="GO" id="GO:0003676">
    <property type="term" value="F:nucleic acid binding"/>
    <property type="evidence" value="ECO:0007669"/>
    <property type="project" value="InterPro"/>
</dbReference>
<dbReference type="Proteomes" id="UP001162156">
    <property type="component" value="Unassembled WGS sequence"/>
</dbReference>
<dbReference type="PROSITE" id="PS50994">
    <property type="entry name" value="INTEGRASE"/>
    <property type="match status" value="1"/>
</dbReference>
<accession>A0AAV8XJV5</accession>
<keyword evidence="3" id="KW-1185">Reference proteome</keyword>
<dbReference type="PANTHER" id="PTHR37984:SF5">
    <property type="entry name" value="PROTEIN NYNRIN-LIKE"/>
    <property type="match status" value="1"/>
</dbReference>
<evidence type="ECO:0000313" key="3">
    <source>
        <dbReference type="Proteomes" id="UP001162156"/>
    </source>
</evidence>
<dbReference type="Pfam" id="PF00665">
    <property type="entry name" value="rve"/>
    <property type="match status" value="1"/>
</dbReference>
<dbReference type="GO" id="GO:0015074">
    <property type="term" value="P:DNA integration"/>
    <property type="evidence" value="ECO:0007669"/>
    <property type="project" value="InterPro"/>
</dbReference>